<evidence type="ECO:0000256" key="1">
    <source>
        <dbReference type="SAM" id="MobiDB-lite"/>
    </source>
</evidence>
<gene>
    <name evidence="2" type="ORF">GDH07_25455</name>
</gene>
<evidence type="ECO:0000313" key="3">
    <source>
        <dbReference type="Proteomes" id="UP000486534"/>
    </source>
</evidence>
<comment type="caution">
    <text evidence="2">The sequence shown here is derived from an EMBL/GenBank/DDBJ whole genome shotgun (WGS) entry which is preliminary data.</text>
</comment>
<sequence>MHRESPAAPSPAPIKVELLPHDPQRTEQARQIAQAPHPDDSHAYSDCKDAWIQQVQAQALIERQRRH</sequence>
<dbReference type="Proteomes" id="UP000486534">
    <property type="component" value="Unassembled WGS sequence"/>
</dbReference>
<feature type="compositionally biased region" description="Basic and acidic residues" evidence="1">
    <location>
        <begin position="18"/>
        <end position="28"/>
    </location>
</feature>
<dbReference type="RefSeq" id="WP_152899280.1">
    <property type="nucleotide sequence ID" value="NZ_WHUV01000005.1"/>
</dbReference>
<protein>
    <submittedName>
        <fullName evidence="2">Uncharacterized protein</fullName>
    </submittedName>
</protein>
<name>A0A7X1U6J5_9PSED</name>
<dbReference type="EMBL" id="WHUV01000005">
    <property type="protein sequence ID" value="MQA56672.1"/>
    <property type="molecule type" value="Genomic_DNA"/>
</dbReference>
<feature type="region of interest" description="Disordered" evidence="1">
    <location>
        <begin position="1"/>
        <end position="44"/>
    </location>
</feature>
<dbReference type="AlphaFoldDB" id="A0A7X1U6J5"/>
<proteinExistence type="predicted"/>
<reference evidence="2 3" key="1">
    <citation type="submission" date="2019-10" db="EMBL/GenBank/DDBJ databases">
        <title>Pseudomonas dajingensis sp. nov., isolated from the profound head ulcers of farmed Murray cod (Maccullochella peelii peelii).</title>
        <authorList>
            <person name="Liu Y."/>
        </authorList>
    </citation>
    <scope>NUCLEOTIDE SEQUENCE [LARGE SCALE GENOMIC DNA]</scope>
    <source>
        <strain evidence="2 3">MC042</strain>
    </source>
</reference>
<organism evidence="2 3">
    <name type="scientific">Pseudomonas piscis</name>
    <dbReference type="NCBI Taxonomy" id="2614538"/>
    <lineage>
        <taxon>Bacteria</taxon>
        <taxon>Pseudomonadati</taxon>
        <taxon>Pseudomonadota</taxon>
        <taxon>Gammaproteobacteria</taxon>
        <taxon>Pseudomonadales</taxon>
        <taxon>Pseudomonadaceae</taxon>
        <taxon>Pseudomonas</taxon>
    </lineage>
</organism>
<evidence type="ECO:0000313" key="2">
    <source>
        <dbReference type="EMBL" id="MQA56672.1"/>
    </source>
</evidence>
<accession>A0A7X1U6J5</accession>